<dbReference type="SUPFAM" id="SSF82866">
    <property type="entry name" value="Multidrug efflux transporter AcrB transmembrane domain"/>
    <property type="match status" value="2"/>
</dbReference>
<dbReference type="GO" id="GO:0005886">
    <property type="term" value="C:plasma membrane"/>
    <property type="evidence" value="ECO:0007669"/>
    <property type="project" value="UniProtKB-SubCell"/>
</dbReference>
<dbReference type="Proteomes" id="UP000316304">
    <property type="component" value="Unassembled WGS sequence"/>
</dbReference>
<reference evidence="9 10" key="1">
    <citation type="submission" date="2019-02" db="EMBL/GenBank/DDBJ databases">
        <title>Deep-cultivation of Planctomycetes and their phenomic and genomic characterization uncovers novel biology.</title>
        <authorList>
            <person name="Wiegand S."/>
            <person name="Jogler M."/>
            <person name="Boedeker C."/>
            <person name="Pinto D."/>
            <person name="Vollmers J."/>
            <person name="Rivas-Marin E."/>
            <person name="Kohn T."/>
            <person name="Peeters S.H."/>
            <person name="Heuer A."/>
            <person name="Rast P."/>
            <person name="Oberbeckmann S."/>
            <person name="Bunk B."/>
            <person name="Jeske O."/>
            <person name="Meyerdierks A."/>
            <person name="Storesund J.E."/>
            <person name="Kallscheuer N."/>
            <person name="Luecker S."/>
            <person name="Lage O.M."/>
            <person name="Pohl T."/>
            <person name="Merkel B.J."/>
            <person name="Hornburger P."/>
            <person name="Mueller R.-W."/>
            <person name="Bruemmer F."/>
            <person name="Labrenz M."/>
            <person name="Spormann A.M."/>
            <person name="Op Den Camp H."/>
            <person name="Overmann J."/>
            <person name="Amann R."/>
            <person name="Jetten M.S.M."/>
            <person name="Mascher T."/>
            <person name="Medema M.H."/>
            <person name="Devos D.P."/>
            <person name="Kaster A.-K."/>
            <person name="Ovreas L."/>
            <person name="Rohde M."/>
            <person name="Galperin M.Y."/>
            <person name="Jogler C."/>
        </authorList>
    </citation>
    <scope>NUCLEOTIDE SEQUENCE [LARGE SCALE GENOMIC DNA]</scope>
    <source>
        <strain evidence="9 10">Pla52o</strain>
    </source>
</reference>
<evidence type="ECO:0000256" key="6">
    <source>
        <dbReference type="SAM" id="MobiDB-lite"/>
    </source>
</evidence>
<keyword evidence="2" id="KW-1003">Cell membrane</keyword>
<evidence type="ECO:0000259" key="8">
    <source>
        <dbReference type="PROSITE" id="PS50156"/>
    </source>
</evidence>
<dbReference type="EMBL" id="SJPT01000003">
    <property type="protein sequence ID" value="TWU24385.1"/>
    <property type="molecule type" value="Genomic_DNA"/>
</dbReference>
<keyword evidence="10" id="KW-1185">Reference proteome</keyword>
<keyword evidence="5 7" id="KW-0472">Membrane</keyword>
<evidence type="ECO:0000256" key="7">
    <source>
        <dbReference type="SAM" id="Phobius"/>
    </source>
</evidence>
<feature type="transmembrane region" description="Helical" evidence="7">
    <location>
        <begin position="1172"/>
        <end position="1193"/>
    </location>
</feature>
<accession>A0A5C6CJV5</accession>
<feature type="region of interest" description="Disordered" evidence="6">
    <location>
        <begin position="711"/>
        <end position="730"/>
    </location>
</feature>
<dbReference type="OrthoDB" id="2112773at2"/>
<evidence type="ECO:0000256" key="2">
    <source>
        <dbReference type="ARBA" id="ARBA00022475"/>
    </source>
</evidence>
<feature type="transmembrane region" description="Helical" evidence="7">
    <location>
        <begin position="1140"/>
        <end position="1160"/>
    </location>
</feature>
<feature type="transmembrane region" description="Helical" evidence="7">
    <location>
        <begin position="641"/>
        <end position="659"/>
    </location>
</feature>
<dbReference type="InterPro" id="IPR050545">
    <property type="entry name" value="Mycobact_MmpL"/>
</dbReference>
<dbReference type="PROSITE" id="PS50156">
    <property type="entry name" value="SSD"/>
    <property type="match status" value="1"/>
</dbReference>
<feature type="transmembrane region" description="Helical" evidence="7">
    <location>
        <begin position="531"/>
        <end position="554"/>
    </location>
</feature>
<comment type="subcellular location">
    <subcellularLocation>
        <location evidence="1">Cell membrane</location>
        <topology evidence="1">Multi-pass membrane protein</topology>
    </subcellularLocation>
</comment>
<dbReference type="PANTHER" id="PTHR33406">
    <property type="entry name" value="MEMBRANE PROTEIN MJ1562-RELATED"/>
    <property type="match status" value="1"/>
</dbReference>
<feature type="compositionally biased region" description="Basic and acidic residues" evidence="6">
    <location>
        <begin position="1249"/>
        <end position="1277"/>
    </location>
</feature>
<dbReference type="InterPro" id="IPR000731">
    <property type="entry name" value="SSD"/>
</dbReference>
<dbReference type="Pfam" id="PF03176">
    <property type="entry name" value="MMPL"/>
    <property type="match status" value="2"/>
</dbReference>
<evidence type="ECO:0000256" key="3">
    <source>
        <dbReference type="ARBA" id="ARBA00022692"/>
    </source>
</evidence>
<gene>
    <name evidence="9" type="ORF">Pla52o_23120</name>
</gene>
<feature type="region of interest" description="Disordered" evidence="6">
    <location>
        <begin position="591"/>
        <end position="620"/>
    </location>
</feature>
<feature type="transmembrane region" description="Helical" evidence="7">
    <location>
        <begin position="1023"/>
        <end position="1045"/>
    </location>
</feature>
<feature type="transmembrane region" description="Helical" evidence="7">
    <location>
        <begin position="1098"/>
        <end position="1119"/>
    </location>
</feature>
<evidence type="ECO:0000313" key="10">
    <source>
        <dbReference type="Proteomes" id="UP000316304"/>
    </source>
</evidence>
<evidence type="ECO:0000256" key="1">
    <source>
        <dbReference type="ARBA" id="ARBA00004651"/>
    </source>
</evidence>
<organism evidence="9 10">
    <name type="scientific">Novipirellula galeiformis</name>
    <dbReference type="NCBI Taxonomy" id="2528004"/>
    <lineage>
        <taxon>Bacteria</taxon>
        <taxon>Pseudomonadati</taxon>
        <taxon>Planctomycetota</taxon>
        <taxon>Planctomycetia</taxon>
        <taxon>Pirellulales</taxon>
        <taxon>Pirellulaceae</taxon>
        <taxon>Novipirellula</taxon>
    </lineage>
</organism>
<dbReference type="RefSeq" id="WP_146594562.1">
    <property type="nucleotide sequence ID" value="NZ_SJPT01000003.1"/>
</dbReference>
<dbReference type="PANTHER" id="PTHR33406:SF12">
    <property type="entry name" value="BLR2997 PROTEIN"/>
    <property type="match status" value="1"/>
</dbReference>
<feature type="transmembrane region" description="Helical" evidence="7">
    <location>
        <begin position="435"/>
        <end position="454"/>
    </location>
</feature>
<feature type="transmembrane region" description="Helical" evidence="7">
    <location>
        <begin position="560"/>
        <end position="579"/>
    </location>
</feature>
<keyword evidence="3 7" id="KW-0812">Transmembrane</keyword>
<keyword evidence="4 7" id="KW-1133">Transmembrane helix</keyword>
<proteinExistence type="predicted"/>
<evidence type="ECO:0000256" key="5">
    <source>
        <dbReference type="ARBA" id="ARBA00023136"/>
    </source>
</evidence>
<comment type="caution">
    <text evidence="9">The sequence shown here is derived from an EMBL/GenBank/DDBJ whole genome shotgun (WGS) entry which is preliminary data.</text>
</comment>
<feature type="region of interest" description="Disordered" evidence="6">
    <location>
        <begin position="1202"/>
        <end position="1283"/>
    </location>
</feature>
<feature type="transmembrane region" description="Helical" evidence="7">
    <location>
        <begin position="12"/>
        <end position="32"/>
    </location>
</feature>
<name>A0A5C6CJV5_9BACT</name>
<feature type="transmembrane region" description="Helical" evidence="7">
    <location>
        <begin position="487"/>
        <end position="511"/>
    </location>
</feature>
<feature type="transmembrane region" description="Helical" evidence="7">
    <location>
        <begin position="461"/>
        <end position="481"/>
    </location>
</feature>
<sequence>MKQPLLERRSPLGVNYALLILMVFFFVLPSVFRAARLSLVDTQNEVKDWLPSDFPETAELDWFANHFVGESFVLATWPGCTSGDQRLQLLEQKLRHESDAYDPAAGRSEEVRQEYDRARTQGKDLQLLNTGRKHDNWGAEDEKWVRSASGEWYYITPDGKLYRWTEAMSGPAALIRAIKRATGHYKLEGQFVTSFGEASDDQATNAFYNDPSLICAPLFHTVETGDSIAGELASPGGALWPIDLTDESKRATVARRLALERLTGTLFANAVPFEFDWSVESFREEVPASRRDALPETFDVLVQTNLDRILAERFNGSLDELRAAPTTDQAEVWYAIYDALEVPPPPRLTCVLVTLTDIAKDNLPYVLGRGVAGGPRGRLLQLAEESGVRPPPAPSTAPPPFNKEEVDLVSGMPSLHLGGPPVDNTAIDEEGTITLIRLLGYSLIVGIGLSYVCFRSIKITTMIFVVGGSAAMLSMAMVWWTGGKVDAILMSMPSLVYVLGLAGAIHVVNYYRDEVRSNGEAGAAGRALRHAIVPCALASFTTAIGLGSLVISNLAPISNFGLYSAIGVLVTLIILFTYLPSALQTFAPDVDHDAKETNSPPHPQATGRNPQRNGSPEEESTEGRFAEWWAMVGRWITGHHALVSIVCLTVLLLGSIGLTKIKTSVQLLKLFDSGSRIIRDYAWLEDHFGKLVPMEMIVRVPTSALAENITDEPAKAMPPQRDGADEEPSQEFRIETQPLTILERAEMVARVSEVVRRTLGETGMDVVGQTMSADTFLPPLPPPSNSYDPVRSMTNRRLLDSHQQLLSSDYVRIEKEGPFAGSELWRISLRVGALSDVDYGRFIYTLRTAVEPVMRAYDTREVLLSALKRDAKGNPQKLSGKDRVVLVGHSRPESLNTAKLLIDAETIDTRSIYLSTLKELLANEKIRVGWIDPAAPDSKIEVGSPKWDQMVAATSALVWVGEEPANPQIRKSAKCWIDATLVENKRVAAALTPDRFPNVDGSGSLQTIYTGVIPVVYKAQRTLLYSLLESMAFAFFMIAIVMSLLLNPGRMPWSWARLPNLGNGIMAGAIAMIPNVFPVLLVFGVMCHLEIAIDIGTMMTASVAMGVAVDDTIHFLTWFRTNLDRGMSRVDAVIETYRRVGPAMTQTTVVGGLGLFIFALSTFTPTQRFGTLMLMMLATALVGDLILLPALLAGPAGRWFKPRTSGPEPTPNLNNDAGAKANIDPRHEPNLKHPINGTHPAEASNTTETHYKGDIENEHDDLPSLKIHFPPERIDRPHRMKRK</sequence>
<dbReference type="InterPro" id="IPR004869">
    <property type="entry name" value="MMPL_dom"/>
</dbReference>
<feature type="domain" description="SSD" evidence="8">
    <location>
        <begin position="469"/>
        <end position="585"/>
    </location>
</feature>
<feature type="transmembrane region" description="Helical" evidence="7">
    <location>
        <begin position="1065"/>
        <end position="1086"/>
    </location>
</feature>
<dbReference type="Gene3D" id="1.20.1640.10">
    <property type="entry name" value="Multidrug efflux transporter AcrB transmembrane domain"/>
    <property type="match status" value="2"/>
</dbReference>
<protein>
    <submittedName>
        <fullName evidence="9">MMPL family protein</fullName>
    </submittedName>
</protein>
<evidence type="ECO:0000256" key="4">
    <source>
        <dbReference type="ARBA" id="ARBA00022989"/>
    </source>
</evidence>
<evidence type="ECO:0000313" key="9">
    <source>
        <dbReference type="EMBL" id="TWU24385.1"/>
    </source>
</evidence>